<comment type="caution">
    <text evidence="3">The sequence shown here is derived from an EMBL/GenBank/DDBJ whole genome shotgun (WGS) entry which is preliminary data.</text>
</comment>
<keyword evidence="4" id="KW-1185">Reference proteome</keyword>
<dbReference type="InterPro" id="IPR011047">
    <property type="entry name" value="Quinoprotein_ADH-like_sf"/>
</dbReference>
<name>A0ABW5WNW0_9FLAO</name>
<feature type="domain" description="Secretion system C-terminal sorting" evidence="2">
    <location>
        <begin position="509"/>
        <end position="576"/>
    </location>
</feature>
<dbReference type="EMBL" id="JBHUOV010000010">
    <property type="protein sequence ID" value="MFD2824443.1"/>
    <property type="molecule type" value="Genomic_DNA"/>
</dbReference>
<dbReference type="RefSeq" id="WP_183490414.1">
    <property type="nucleotide sequence ID" value="NZ_JBHUOV010000010.1"/>
</dbReference>
<dbReference type="InterPro" id="IPR052918">
    <property type="entry name" value="Motility_Chemotaxis_Reg"/>
</dbReference>
<dbReference type="Proteomes" id="UP001597533">
    <property type="component" value="Unassembled WGS sequence"/>
</dbReference>
<reference evidence="4" key="1">
    <citation type="journal article" date="2019" name="Int. J. Syst. Evol. Microbiol.">
        <title>The Global Catalogue of Microorganisms (GCM) 10K type strain sequencing project: providing services to taxonomists for standard genome sequencing and annotation.</title>
        <authorList>
            <consortium name="The Broad Institute Genomics Platform"/>
            <consortium name="The Broad Institute Genome Sequencing Center for Infectious Disease"/>
            <person name="Wu L."/>
            <person name="Ma J."/>
        </authorList>
    </citation>
    <scope>NUCLEOTIDE SEQUENCE [LARGE SCALE GENOMIC DNA]</scope>
    <source>
        <strain evidence="4">KCTC 32141</strain>
    </source>
</reference>
<organism evidence="3 4">
    <name type="scientific">Lacinutrix iliipiscaria</name>
    <dbReference type="NCBI Taxonomy" id="1230532"/>
    <lineage>
        <taxon>Bacteria</taxon>
        <taxon>Pseudomonadati</taxon>
        <taxon>Bacteroidota</taxon>
        <taxon>Flavobacteriia</taxon>
        <taxon>Flavobacteriales</taxon>
        <taxon>Flavobacteriaceae</taxon>
        <taxon>Lacinutrix</taxon>
    </lineage>
</organism>
<accession>A0ABW5WNW0</accession>
<evidence type="ECO:0000313" key="3">
    <source>
        <dbReference type="EMBL" id="MFD2824443.1"/>
    </source>
</evidence>
<dbReference type="PANTHER" id="PTHR35580:SF1">
    <property type="entry name" value="PHYTASE-LIKE DOMAIN-CONTAINING PROTEIN"/>
    <property type="match status" value="1"/>
</dbReference>
<protein>
    <submittedName>
        <fullName evidence="3">T9SS type A sorting domain-containing protein</fullName>
    </submittedName>
</protein>
<dbReference type="Pfam" id="PF18962">
    <property type="entry name" value="Por_Secre_tail"/>
    <property type="match status" value="1"/>
</dbReference>
<dbReference type="InterPro" id="IPR026444">
    <property type="entry name" value="Secre_tail"/>
</dbReference>
<dbReference type="NCBIfam" id="TIGR04183">
    <property type="entry name" value="Por_Secre_tail"/>
    <property type="match status" value="1"/>
</dbReference>
<evidence type="ECO:0000259" key="2">
    <source>
        <dbReference type="Pfam" id="PF18962"/>
    </source>
</evidence>
<sequence>MKKLFNTLSLIMLIPIFTDFTYSQEFNWVNIIGGNGVDSGTTISIDSNGDTYSIGSFSGIIDIDPGPETMDVGSSTGSVEVNSQYLQKLNSNGELIWVDTFDLNEKRMHSLELDDDENIIVTGSFRGEADFDPSPDEFILESGSYLDFYQWNIFVQKLDPSGNLIWAKALIGFHTIDLEVGNGFHYSRFTIDNYDNIYISGSMPITSIIDFDPGVNVFELSGEGNFLLKLNSNGDFIWARKMEPRVTSFSFDSDNNMVLVGSFFYSIDFDPGPEEEIRTAIDITTDIFILKLNEFGDFIWVNTYSGISIDRANSVAIDNSNNIIVTGIFRQTIDFDTSSEVFELSTIETNDGPDVFILKLTESGDLIFAKQIGGVYNQIDRGLVLDNMNNIYVTGNFSGTADFDPNSDVYNLTSSGFDDIFTMKLDSDGIFGWAVSIQSESDLSSEAIAINHSMEEIYLTGFIRGITDFDPTEEEAIYSSNNGLPDIFVLKLGLESLDIVEFDSETTRIFPNPIKNNFIINAKFNGDLELYDSLGKFVKTTKIHPSNNIINVEHLQSGIYFAKIKTEKGIEVLKLIKE</sequence>
<dbReference type="SUPFAM" id="SSF50998">
    <property type="entry name" value="Quinoprotein alcohol dehydrogenase-like"/>
    <property type="match status" value="1"/>
</dbReference>
<gene>
    <name evidence="3" type="ORF">ACFS5M_12245</name>
</gene>
<evidence type="ECO:0000313" key="4">
    <source>
        <dbReference type="Proteomes" id="UP001597533"/>
    </source>
</evidence>
<evidence type="ECO:0000256" key="1">
    <source>
        <dbReference type="ARBA" id="ARBA00022729"/>
    </source>
</evidence>
<dbReference type="PANTHER" id="PTHR35580">
    <property type="entry name" value="CELL SURFACE GLYCOPROTEIN (S-LAYER PROTEIN)-LIKE PROTEIN"/>
    <property type="match status" value="1"/>
</dbReference>
<proteinExistence type="predicted"/>
<keyword evidence="1" id="KW-0732">Signal</keyword>